<proteinExistence type="predicted"/>
<keyword evidence="3" id="KW-1185">Reference proteome</keyword>
<dbReference type="EMBL" id="MCGE01000010">
    <property type="protein sequence ID" value="ORZ17250.1"/>
    <property type="molecule type" value="Genomic_DNA"/>
</dbReference>
<comment type="caution">
    <text evidence="2">The sequence shown here is derived from an EMBL/GenBank/DDBJ whole genome shotgun (WGS) entry which is preliminary data.</text>
</comment>
<gene>
    <name evidence="2" type="ORF">BCR42DRAFT_414239</name>
</gene>
<reference evidence="2 3" key="1">
    <citation type="submission" date="2016-07" db="EMBL/GenBank/DDBJ databases">
        <title>Pervasive Adenine N6-methylation of Active Genes in Fungi.</title>
        <authorList>
            <consortium name="DOE Joint Genome Institute"/>
            <person name="Mondo S.J."/>
            <person name="Dannebaum R.O."/>
            <person name="Kuo R.C."/>
            <person name="Labutti K."/>
            <person name="Haridas S."/>
            <person name="Kuo A."/>
            <person name="Salamov A."/>
            <person name="Ahrendt S.R."/>
            <person name="Lipzen A."/>
            <person name="Sullivan W."/>
            <person name="Andreopoulos W.B."/>
            <person name="Clum A."/>
            <person name="Lindquist E."/>
            <person name="Daum C."/>
            <person name="Ramamoorthy G.K."/>
            <person name="Gryganskyi A."/>
            <person name="Culley D."/>
            <person name="Magnuson J.K."/>
            <person name="James T.Y."/>
            <person name="O'Malley M.A."/>
            <person name="Stajich J.E."/>
            <person name="Spatafora J.W."/>
            <person name="Visel A."/>
            <person name="Grigoriev I.V."/>
        </authorList>
    </citation>
    <scope>NUCLEOTIDE SEQUENCE [LARGE SCALE GENOMIC DNA]</scope>
    <source>
        <strain evidence="2 3">NRRL 1336</strain>
    </source>
</reference>
<name>A0A1X2IIV6_9FUNG</name>
<evidence type="ECO:0000313" key="2">
    <source>
        <dbReference type="EMBL" id="ORZ17250.1"/>
    </source>
</evidence>
<dbReference type="OrthoDB" id="2351799at2759"/>
<dbReference type="Proteomes" id="UP000193560">
    <property type="component" value="Unassembled WGS sequence"/>
</dbReference>
<evidence type="ECO:0000256" key="1">
    <source>
        <dbReference type="SAM" id="MobiDB-lite"/>
    </source>
</evidence>
<organism evidence="2 3">
    <name type="scientific">Absidia repens</name>
    <dbReference type="NCBI Taxonomy" id="90262"/>
    <lineage>
        <taxon>Eukaryota</taxon>
        <taxon>Fungi</taxon>
        <taxon>Fungi incertae sedis</taxon>
        <taxon>Mucoromycota</taxon>
        <taxon>Mucoromycotina</taxon>
        <taxon>Mucoromycetes</taxon>
        <taxon>Mucorales</taxon>
        <taxon>Cunninghamellaceae</taxon>
        <taxon>Absidia</taxon>
    </lineage>
</organism>
<protein>
    <submittedName>
        <fullName evidence="2">Uncharacterized protein</fullName>
    </submittedName>
</protein>
<feature type="compositionally biased region" description="Polar residues" evidence="1">
    <location>
        <begin position="30"/>
        <end position="56"/>
    </location>
</feature>
<sequence length="258" mass="28807">MSFLTAKSGPSQLNNTNHHDQTLAEASQYHPHQSSASSTLFRSGNDHSTSQGQNQNRDFEHFTRAQSSSSSFGKTPFDLSQPPSSQLPPPSTAAHSLHQNSRLHLPAISPMDGSEVSAIFNDPSGHDEVYSDDLVAGSMSYRSYQHQSDHQHSLSELEKQRQRQMEEWILTDDIISYIEKHDSTYVDDIYGLPPVIAQLVKEAKEELNQNGDGTDGQKKAVSRLQMIRDHLIGRSQGNRTLAVQQGLQMKSDDWASFF</sequence>
<feature type="compositionally biased region" description="Polar residues" evidence="1">
    <location>
        <begin position="64"/>
        <end position="73"/>
    </location>
</feature>
<feature type="region of interest" description="Disordered" evidence="1">
    <location>
        <begin position="1"/>
        <end position="97"/>
    </location>
</feature>
<dbReference type="AlphaFoldDB" id="A0A1X2IIV6"/>
<accession>A0A1X2IIV6</accession>
<evidence type="ECO:0000313" key="3">
    <source>
        <dbReference type="Proteomes" id="UP000193560"/>
    </source>
</evidence>